<feature type="transmembrane region" description="Helical" evidence="1">
    <location>
        <begin position="276"/>
        <end position="297"/>
    </location>
</feature>
<keyword evidence="3" id="KW-1185">Reference proteome</keyword>
<feature type="transmembrane region" description="Helical" evidence="1">
    <location>
        <begin position="247"/>
        <end position="270"/>
    </location>
</feature>
<comment type="caution">
    <text evidence="2">The sequence shown here is derived from an EMBL/GenBank/DDBJ whole genome shotgun (WGS) entry which is preliminary data.</text>
</comment>
<keyword evidence="1" id="KW-1133">Transmembrane helix</keyword>
<evidence type="ECO:0000313" key="3">
    <source>
        <dbReference type="Proteomes" id="UP001501470"/>
    </source>
</evidence>
<feature type="transmembrane region" description="Helical" evidence="1">
    <location>
        <begin position="194"/>
        <end position="215"/>
    </location>
</feature>
<accession>A0ABN1ZYB4</accession>
<gene>
    <name evidence="2" type="ORF">GCM10009827_021980</name>
</gene>
<feature type="transmembrane region" description="Helical" evidence="1">
    <location>
        <begin position="221"/>
        <end position="240"/>
    </location>
</feature>
<proteinExistence type="predicted"/>
<evidence type="ECO:0000313" key="2">
    <source>
        <dbReference type="EMBL" id="GAA1507410.1"/>
    </source>
</evidence>
<keyword evidence="1" id="KW-0812">Transmembrane</keyword>
<dbReference type="EMBL" id="BAAAQD010000003">
    <property type="protein sequence ID" value="GAA1507410.1"/>
    <property type="molecule type" value="Genomic_DNA"/>
</dbReference>
<protein>
    <recommendedName>
        <fullName evidence="4">PH domain-containing protein</fullName>
    </recommendedName>
</protein>
<evidence type="ECO:0008006" key="4">
    <source>
        <dbReference type="Google" id="ProtNLM"/>
    </source>
</evidence>
<keyword evidence="1" id="KW-0472">Membrane</keyword>
<sequence length="480" mass="50924">MDASTVSVPPRVAALAERQQLGAHVAMHKGDHPVVECATGLVISAILFGAAALVSWIVSSIEFLQVKALALIVVLLAIAGLAAAGYAFYRLFGAYVVVHHYEHGLVWSRNRSVDAAPFSWIDEMHVTRKDDKITAAGLVTLDGRAVDITGADKTDYKAFVERLEAELVARRCQIRPARREVGRGPAGVGLSDRAIAVLAVIVGGLLVAAIAVPLSRAGLPGAMAAVIGFLAIGVTVGLLGTRFDGRIAVVGAIFAAIGGLVTMIAVAALIPQVNKYVTATVVLALEMGVLSVVLNAYRRLPALRPTRARQRLASQRGWEFVPSLTVPVPGPQTGRAVIGVQEHSQSVDLYDVLRGTVDGVPVLVGDRYRRKPRRSDPVQTIWMVPLPTPVPYLSHTAFDQAGQVAPGAPDPALAGLFAGRVPVPELFMAVPPWWIEGQYLLCEGSGDLDVVVAWSTRLTRAVAAMPWDAVRAAIPNGHRA</sequence>
<dbReference type="Proteomes" id="UP001501470">
    <property type="component" value="Unassembled WGS sequence"/>
</dbReference>
<reference evidence="2 3" key="1">
    <citation type="journal article" date="2019" name="Int. J. Syst. Evol. Microbiol.">
        <title>The Global Catalogue of Microorganisms (GCM) 10K type strain sequencing project: providing services to taxonomists for standard genome sequencing and annotation.</title>
        <authorList>
            <consortium name="The Broad Institute Genomics Platform"/>
            <consortium name="The Broad Institute Genome Sequencing Center for Infectious Disease"/>
            <person name="Wu L."/>
            <person name="Ma J."/>
        </authorList>
    </citation>
    <scope>NUCLEOTIDE SEQUENCE [LARGE SCALE GENOMIC DNA]</scope>
    <source>
        <strain evidence="2 3">JCM 15933</strain>
    </source>
</reference>
<evidence type="ECO:0000256" key="1">
    <source>
        <dbReference type="SAM" id="Phobius"/>
    </source>
</evidence>
<organism evidence="2 3">
    <name type="scientific">Dactylosporangium maewongense</name>
    <dbReference type="NCBI Taxonomy" id="634393"/>
    <lineage>
        <taxon>Bacteria</taxon>
        <taxon>Bacillati</taxon>
        <taxon>Actinomycetota</taxon>
        <taxon>Actinomycetes</taxon>
        <taxon>Micromonosporales</taxon>
        <taxon>Micromonosporaceae</taxon>
        <taxon>Dactylosporangium</taxon>
    </lineage>
</organism>
<feature type="transmembrane region" description="Helical" evidence="1">
    <location>
        <begin position="69"/>
        <end position="89"/>
    </location>
</feature>
<dbReference type="RefSeq" id="WP_344501694.1">
    <property type="nucleotide sequence ID" value="NZ_BAAAQD010000003.1"/>
</dbReference>
<feature type="transmembrane region" description="Helical" evidence="1">
    <location>
        <begin position="37"/>
        <end position="57"/>
    </location>
</feature>
<name>A0ABN1ZYB4_9ACTN</name>